<feature type="domain" description="GST N-terminal" evidence="8">
    <location>
        <begin position="1"/>
        <end position="86"/>
    </location>
</feature>
<evidence type="ECO:0000256" key="2">
    <source>
        <dbReference type="ARBA" id="ARBA00010128"/>
    </source>
</evidence>
<dbReference type="Pfam" id="PF13409">
    <property type="entry name" value="GST_N_2"/>
    <property type="match status" value="1"/>
</dbReference>
<comment type="catalytic activity">
    <reaction evidence="7">
        <text>RX + glutathione = an S-substituted glutathione + a halide anion + H(+)</text>
        <dbReference type="Rhea" id="RHEA:16437"/>
        <dbReference type="ChEBI" id="CHEBI:15378"/>
        <dbReference type="ChEBI" id="CHEBI:16042"/>
        <dbReference type="ChEBI" id="CHEBI:17792"/>
        <dbReference type="ChEBI" id="CHEBI:57925"/>
        <dbReference type="ChEBI" id="CHEBI:90779"/>
        <dbReference type="EC" id="2.5.1.18"/>
    </reaction>
</comment>
<dbReference type="SUPFAM" id="SSF47616">
    <property type="entry name" value="GST C-terminal domain-like"/>
    <property type="match status" value="1"/>
</dbReference>
<dbReference type="PROSITE" id="PS50405">
    <property type="entry name" value="GST_CTER"/>
    <property type="match status" value="1"/>
</dbReference>
<dbReference type="EMBL" id="RXIC02000023">
    <property type="protein sequence ID" value="KAB1214011.1"/>
    <property type="molecule type" value="Genomic_DNA"/>
</dbReference>
<reference evidence="10 11" key="1">
    <citation type="journal article" date="2019" name="Plant Biotechnol. J.">
        <title>The red bayberry genome and genetic basis of sex determination.</title>
        <authorList>
            <person name="Jia H.M."/>
            <person name="Jia H.J."/>
            <person name="Cai Q.L."/>
            <person name="Wang Y."/>
            <person name="Zhao H.B."/>
            <person name="Yang W.F."/>
            <person name="Wang G.Y."/>
            <person name="Li Y.H."/>
            <person name="Zhan D.L."/>
            <person name="Shen Y.T."/>
            <person name="Niu Q.F."/>
            <person name="Chang L."/>
            <person name="Qiu J."/>
            <person name="Zhao L."/>
            <person name="Xie H.B."/>
            <person name="Fu W.Y."/>
            <person name="Jin J."/>
            <person name="Li X.W."/>
            <person name="Jiao Y."/>
            <person name="Zhou C.C."/>
            <person name="Tu T."/>
            <person name="Chai C.Y."/>
            <person name="Gao J.L."/>
            <person name="Fan L.J."/>
            <person name="van de Weg E."/>
            <person name="Wang J.Y."/>
            <person name="Gao Z.S."/>
        </authorList>
    </citation>
    <scope>NUCLEOTIDE SEQUENCE [LARGE SCALE GENOMIC DNA]</scope>
    <source>
        <tissue evidence="10">Leaves</tissue>
    </source>
</reference>
<comment type="similarity">
    <text evidence="2">Belongs to the GST superfamily. Phi family.</text>
</comment>
<evidence type="ECO:0000256" key="6">
    <source>
        <dbReference type="ARBA" id="ARBA00022679"/>
    </source>
</evidence>
<evidence type="ECO:0000256" key="4">
    <source>
        <dbReference type="ARBA" id="ARBA00022490"/>
    </source>
</evidence>
<evidence type="ECO:0000256" key="3">
    <source>
        <dbReference type="ARBA" id="ARBA00012452"/>
    </source>
</evidence>
<dbReference type="GO" id="GO:0004364">
    <property type="term" value="F:glutathione transferase activity"/>
    <property type="evidence" value="ECO:0007669"/>
    <property type="project" value="UniProtKB-EC"/>
</dbReference>
<organism evidence="10 11">
    <name type="scientific">Morella rubra</name>
    <name type="common">Chinese bayberry</name>
    <dbReference type="NCBI Taxonomy" id="262757"/>
    <lineage>
        <taxon>Eukaryota</taxon>
        <taxon>Viridiplantae</taxon>
        <taxon>Streptophyta</taxon>
        <taxon>Embryophyta</taxon>
        <taxon>Tracheophyta</taxon>
        <taxon>Spermatophyta</taxon>
        <taxon>Magnoliopsida</taxon>
        <taxon>eudicotyledons</taxon>
        <taxon>Gunneridae</taxon>
        <taxon>Pentapetalae</taxon>
        <taxon>rosids</taxon>
        <taxon>fabids</taxon>
        <taxon>Fagales</taxon>
        <taxon>Myricaceae</taxon>
        <taxon>Morella</taxon>
    </lineage>
</organism>
<dbReference type="InterPro" id="IPR036282">
    <property type="entry name" value="Glutathione-S-Trfase_C_sf"/>
</dbReference>
<dbReference type="SUPFAM" id="SSF52833">
    <property type="entry name" value="Thioredoxin-like"/>
    <property type="match status" value="1"/>
</dbReference>
<keyword evidence="4" id="KW-0963">Cytoplasm</keyword>
<sequence>MAIKVHGIAVSPYTARVLLCLHEKGLDYELLPVDLASGAHKQHSYLSLNPFGSVPALQDGEVSLFGKMVELNTRSSGGSEMNKLGKVLDVYEERLSKSKYLAGESYSLADMHHIPILVYFMGTAEADAITSRPHVSAWWDDFSSRPATAEVTAKMKL</sequence>
<dbReference type="PANTHER" id="PTHR43900">
    <property type="entry name" value="GLUTATHIONE S-TRANSFERASE RHO"/>
    <property type="match status" value="1"/>
</dbReference>
<dbReference type="Gene3D" id="1.20.1050.10">
    <property type="match status" value="1"/>
</dbReference>
<proteinExistence type="inferred from homology"/>
<evidence type="ECO:0000256" key="7">
    <source>
        <dbReference type="ARBA" id="ARBA00047960"/>
    </source>
</evidence>
<evidence type="ECO:0000313" key="10">
    <source>
        <dbReference type="EMBL" id="KAB1214011.1"/>
    </source>
</evidence>
<feature type="domain" description="GST C-terminal" evidence="9">
    <location>
        <begin position="26"/>
        <end position="157"/>
    </location>
</feature>
<dbReference type="InterPro" id="IPR036249">
    <property type="entry name" value="Thioredoxin-like_sf"/>
</dbReference>
<dbReference type="OrthoDB" id="422574at2759"/>
<dbReference type="InterPro" id="IPR004045">
    <property type="entry name" value="Glutathione_S-Trfase_N"/>
</dbReference>
<evidence type="ECO:0000256" key="1">
    <source>
        <dbReference type="ARBA" id="ARBA00004514"/>
    </source>
</evidence>
<evidence type="ECO:0000313" key="11">
    <source>
        <dbReference type="Proteomes" id="UP000516437"/>
    </source>
</evidence>
<comment type="subcellular location">
    <subcellularLocation>
        <location evidence="1">Cytoplasm</location>
        <location evidence="1">Cytosol</location>
    </subcellularLocation>
</comment>
<dbReference type="GO" id="GO:0006749">
    <property type="term" value="P:glutathione metabolic process"/>
    <property type="evidence" value="ECO:0007669"/>
    <property type="project" value="TreeGrafter"/>
</dbReference>
<evidence type="ECO:0000259" key="8">
    <source>
        <dbReference type="PROSITE" id="PS50404"/>
    </source>
</evidence>
<dbReference type="FunFam" id="3.40.30.10:FF:000016">
    <property type="entry name" value="Glutathione S-transferase F2"/>
    <property type="match status" value="1"/>
</dbReference>
<dbReference type="GO" id="GO:0005829">
    <property type="term" value="C:cytosol"/>
    <property type="evidence" value="ECO:0007669"/>
    <property type="project" value="UniProtKB-SubCell"/>
</dbReference>
<dbReference type="InterPro" id="IPR010987">
    <property type="entry name" value="Glutathione-S-Trfase_C-like"/>
</dbReference>
<dbReference type="Proteomes" id="UP000516437">
    <property type="component" value="Chromosome 5"/>
</dbReference>
<keyword evidence="11" id="KW-1185">Reference proteome</keyword>
<evidence type="ECO:0000256" key="5">
    <source>
        <dbReference type="ARBA" id="ARBA00022575"/>
    </source>
</evidence>
<evidence type="ECO:0000259" key="9">
    <source>
        <dbReference type="PROSITE" id="PS50405"/>
    </source>
</evidence>
<dbReference type="FunFam" id="1.20.1050.10:FF:000004">
    <property type="entry name" value="Glutathione S-transferase F2"/>
    <property type="match status" value="1"/>
</dbReference>
<protein>
    <recommendedName>
        <fullName evidence="3">glutathione transferase</fullName>
        <ecNumber evidence="3">2.5.1.18</ecNumber>
    </recommendedName>
</protein>
<keyword evidence="6 10" id="KW-0808">Transferase</keyword>
<name>A0A6A1VMA9_9ROSI</name>
<gene>
    <name evidence="10" type="ORF">CJ030_MR5G017274</name>
</gene>
<dbReference type="Pfam" id="PF00043">
    <property type="entry name" value="GST_C"/>
    <property type="match status" value="1"/>
</dbReference>
<dbReference type="AlphaFoldDB" id="A0A6A1VMA9"/>
<dbReference type="GO" id="GO:0009407">
    <property type="term" value="P:toxin catabolic process"/>
    <property type="evidence" value="ECO:0007669"/>
    <property type="project" value="UniProtKB-ARBA"/>
</dbReference>
<dbReference type="PANTHER" id="PTHR43900:SF3">
    <property type="entry name" value="GLUTATHIONE S-TRANSFERASE RHO"/>
    <property type="match status" value="1"/>
</dbReference>
<dbReference type="PROSITE" id="PS50404">
    <property type="entry name" value="GST_NTER"/>
    <property type="match status" value="1"/>
</dbReference>
<dbReference type="EC" id="2.5.1.18" evidence="3"/>
<dbReference type="InterPro" id="IPR004046">
    <property type="entry name" value="GST_C"/>
</dbReference>
<comment type="caution">
    <text evidence="10">The sequence shown here is derived from an EMBL/GenBank/DDBJ whole genome shotgun (WGS) entry which is preliminary data.</text>
</comment>
<dbReference type="GO" id="GO:0043295">
    <property type="term" value="F:glutathione binding"/>
    <property type="evidence" value="ECO:0007669"/>
    <property type="project" value="TreeGrafter"/>
</dbReference>
<accession>A0A6A1VMA9</accession>
<keyword evidence="5" id="KW-0216">Detoxification</keyword>
<dbReference type="Gene3D" id="3.40.30.10">
    <property type="entry name" value="Glutaredoxin"/>
    <property type="match status" value="1"/>
</dbReference>